<comment type="caution">
    <text evidence="2">The sequence shown here is derived from an EMBL/GenBank/DDBJ whole genome shotgun (WGS) entry which is preliminary data.</text>
</comment>
<dbReference type="Proteomes" id="UP000648239">
    <property type="component" value="Unassembled WGS sequence"/>
</dbReference>
<dbReference type="EMBL" id="JACXWD010000038">
    <property type="protein sequence ID" value="MBD3868664.1"/>
    <property type="molecule type" value="Genomic_DNA"/>
</dbReference>
<gene>
    <name evidence="2" type="ORF">IFK94_11115</name>
</gene>
<dbReference type="AlphaFoldDB" id="A0A8J6Y5Q2"/>
<proteinExistence type="predicted"/>
<feature type="signal peptide" evidence="1">
    <location>
        <begin position="1"/>
        <end position="21"/>
    </location>
</feature>
<organism evidence="2 3">
    <name type="scientific">Candidatus Polarisedimenticola svalbardensis</name>
    <dbReference type="NCBI Taxonomy" id="2886004"/>
    <lineage>
        <taxon>Bacteria</taxon>
        <taxon>Pseudomonadati</taxon>
        <taxon>Acidobacteriota</taxon>
        <taxon>Candidatus Polarisedimenticolia</taxon>
        <taxon>Candidatus Polarisedimenticolales</taxon>
        <taxon>Candidatus Polarisedimenticolaceae</taxon>
        <taxon>Candidatus Polarisedimenticola</taxon>
    </lineage>
</organism>
<sequence>MIRRALPLALLLMTLAGSAAAGEPVRAEGTLVWVFSDELDFIGDINVEVPFRIGKKSKLYFAMDTTTAIEKTTSDFTFIVRDMLYRADVGTRIGPWSLFAGQTGRALVDSPGHGYMRYLGGGWETAGQAWDLGFSAGLVLDDQRIDADGFARGNVAWRKPWRKFRVGFDLSVDGLVSSSDFGADYRGGPRIGFVLPGGRHADLFVHYLDGNNPLGLQLSGVLAGIDLLEAPTGDLKPVAGNGGDIDGTIALGGGSDLAFGRMRMRVVSPSFAGDWRALIEVDGNVLRGDDNDELYYLYHVGVEKRRDSLSAGAYYYHRSNHLAATANDTVTSINVLEAGLETGSYGRFREDSGLDWRVRAGYLVDSAFGEEERWHVRGGIRYLLHTGTRWSPFLELEGEAGDVNRTVARAGVLHGSGPGFHLEYLDEDQFFGADKTAWLLQATYLY</sequence>
<evidence type="ECO:0000256" key="1">
    <source>
        <dbReference type="SAM" id="SignalP"/>
    </source>
</evidence>
<keyword evidence="1" id="KW-0732">Signal</keyword>
<protein>
    <recommendedName>
        <fullName evidence="4">Alginate export domain-containing protein</fullName>
    </recommendedName>
</protein>
<reference evidence="2 3" key="1">
    <citation type="submission" date="2020-08" db="EMBL/GenBank/DDBJ databases">
        <title>Acidobacteriota in marine sediments use diverse sulfur dissimilation pathways.</title>
        <authorList>
            <person name="Wasmund K."/>
        </authorList>
    </citation>
    <scope>NUCLEOTIDE SEQUENCE [LARGE SCALE GENOMIC DNA]</scope>
    <source>
        <strain evidence="2">MAG AM4</strain>
    </source>
</reference>
<evidence type="ECO:0000313" key="3">
    <source>
        <dbReference type="Proteomes" id="UP000648239"/>
    </source>
</evidence>
<evidence type="ECO:0008006" key="4">
    <source>
        <dbReference type="Google" id="ProtNLM"/>
    </source>
</evidence>
<evidence type="ECO:0000313" key="2">
    <source>
        <dbReference type="EMBL" id="MBD3868664.1"/>
    </source>
</evidence>
<accession>A0A8J6Y5Q2</accession>
<feature type="chain" id="PRO_5035329631" description="Alginate export domain-containing protein" evidence="1">
    <location>
        <begin position="22"/>
        <end position="446"/>
    </location>
</feature>
<name>A0A8J6Y5Q2_9BACT</name>